<feature type="compositionally biased region" description="Polar residues" evidence="1">
    <location>
        <begin position="236"/>
        <end position="245"/>
    </location>
</feature>
<gene>
    <name evidence="2" type="ORF">VNI00_004947</name>
</gene>
<proteinExistence type="predicted"/>
<dbReference type="AlphaFoldDB" id="A0AAW0DK00"/>
<organism evidence="2 3">
    <name type="scientific">Paramarasmius palmivorus</name>
    <dbReference type="NCBI Taxonomy" id="297713"/>
    <lineage>
        <taxon>Eukaryota</taxon>
        <taxon>Fungi</taxon>
        <taxon>Dikarya</taxon>
        <taxon>Basidiomycota</taxon>
        <taxon>Agaricomycotina</taxon>
        <taxon>Agaricomycetes</taxon>
        <taxon>Agaricomycetidae</taxon>
        <taxon>Agaricales</taxon>
        <taxon>Marasmiineae</taxon>
        <taxon>Marasmiaceae</taxon>
        <taxon>Paramarasmius</taxon>
    </lineage>
</organism>
<protein>
    <submittedName>
        <fullName evidence="2">Uncharacterized protein</fullName>
    </submittedName>
</protein>
<comment type="caution">
    <text evidence="2">The sequence shown here is derived from an EMBL/GenBank/DDBJ whole genome shotgun (WGS) entry which is preliminary data.</text>
</comment>
<feature type="compositionally biased region" description="Basic and acidic residues" evidence="1">
    <location>
        <begin position="199"/>
        <end position="219"/>
    </location>
</feature>
<evidence type="ECO:0000313" key="3">
    <source>
        <dbReference type="Proteomes" id="UP001383192"/>
    </source>
</evidence>
<evidence type="ECO:0000313" key="2">
    <source>
        <dbReference type="EMBL" id="KAK7050836.1"/>
    </source>
</evidence>
<feature type="compositionally biased region" description="Basic residues" evidence="1">
    <location>
        <begin position="294"/>
        <end position="304"/>
    </location>
</feature>
<reference evidence="2 3" key="1">
    <citation type="submission" date="2024-01" db="EMBL/GenBank/DDBJ databases">
        <title>A draft genome for a cacao thread blight-causing isolate of Paramarasmius palmivorus.</title>
        <authorList>
            <person name="Baruah I.K."/>
            <person name="Bukari Y."/>
            <person name="Amoako-Attah I."/>
            <person name="Meinhardt L.W."/>
            <person name="Bailey B.A."/>
            <person name="Cohen S.P."/>
        </authorList>
    </citation>
    <scope>NUCLEOTIDE SEQUENCE [LARGE SCALE GENOMIC DNA]</scope>
    <source>
        <strain evidence="2 3">GH-12</strain>
    </source>
</reference>
<sequence>MFKRVDRKRKRKAEEEALGLDEEMKEILGMQDTDSDESDNSASEVDDEGDSDSEAGDDEEINEEEDEIEDAEEDEESEPEDEEEYRPTIPLHKAVSSPLYEILDATACLVCPGKVLKTPDLEDTHKKSKACMIWFVSQFAHLRRFKRFTALAKDADQDANAWDIVDLMAREDTMKPIPSQSSVSSETTSKRAAKKKARREFIKNKHTERKAATRAKRETASQADAAEPKAVDQQPPKKQSAPTVTSKSPPSKKQKIQGGSLHNAKSKAKAGKLKGADGTPKKAVGKTKPLDMARKHKGAKLQKS</sequence>
<dbReference type="EMBL" id="JAYKXP010000014">
    <property type="protein sequence ID" value="KAK7050836.1"/>
    <property type="molecule type" value="Genomic_DNA"/>
</dbReference>
<name>A0AAW0DK00_9AGAR</name>
<feature type="compositionally biased region" description="Basic residues" evidence="1">
    <location>
        <begin position="1"/>
        <end position="11"/>
    </location>
</feature>
<accession>A0AAW0DK00</accession>
<evidence type="ECO:0000256" key="1">
    <source>
        <dbReference type="SAM" id="MobiDB-lite"/>
    </source>
</evidence>
<dbReference type="Proteomes" id="UP001383192">
    <property type="component" value="Unassembled WGS sequence"/>
</dbReference>
<keyword evidence="3" id="KW-1185">Reference proteome</keyword>
<feature type="compositionally biased region" description="Acidic residues" evidence="1">
    <location>
        <begin position="33"/>
        <end position="84"/>
    </location>
</feature>
<feature type="region of interest" description="Disordered" evidence="1">
    <location>
        <begin position="1"/>
        <end position="89"/>
    </location>
</feature>
<feature type="region of interest" description="Disordered" evidence="1">
    <location>
        <begin position="173"/>
        <end position="304"/>
    </location>
</feature>